<dbReference type="Pfam" id="PF09148">
    <property type="entry name" value="DUF1934"/>
    <property type="match status" value="1"/>
</dbReference>
<dbReference type="InterPro" id="IPR012674">
    <property type="entry name" value="Calycin"/>
</dbReference>
<proteinExistence type="predicted"/>
<dbReference type="EMBL" id="QWKU01000001">
    <property type="protein sequence ID" value="RID94641.1"/>
    <property type="molecule type" value="Genomic_DNA"/>
</dbReference>
<evidence type="ECO:0000313" key="3">
    <source>
        <dbReference type="Proteomes" id="UP000094757"/>
    </source>
</evidence>
<keyword evidence="4" id="KW-1185">Reference proteome</keyword>
<dbReference type="Proteomes" id="UP000266262">
    <property type="component" value="Unassembled WGS sequence"/>
</dbReference>
<reference evidence="2 4" key="3">
    <citation type="submission" date="2018-08" db="EMBL/GenBank/DDBJ databases">
        <title>Draft genome sequence of Dialister pneumosintes KCOM 1685.</title>
        <authorList>
            <person name="Kook J.-K."/>
            <person name="Park S.-N."/>
            <person name="Lim Y.K."/>
        </authorList>
    </citation>
    <scope>NUCLEOTIDE SEQUENCE [LARGE SCALE GENOMIC DNA]</scope>
    <source>
        <strain evidence="2 4">KCOM 1685</strain>
    </source>
</reference>
<dbReference type="SUPFAM" id="SSF50814">
    <property type="entry name" value="Lipocalins"/>
    <property type="match status" value="1"/>
</dbReference>
<dbReference type="Proteomes" id="UP000094757">
    <property type="component" value="Chromosome"/>
</dbReference>
<gene>
    <name evidence="1" type="ORF">BCB69_05595</name>
    <name evidence="2" type="ORF">DX915_03815</name>
</gene>
<sequence length="157" mass="17882">MEEKEKRVRIRVDTVIRDATGEEETLSLETLGVSGIREETPYISYRETELVGLEGTTTTVHIEENRVILERSGTFLQRQEYKVGVETHSDYNTPMGILGMKVITRELDISWNNGIGVLRMVYDISVDGLFEHVNEIIIDVREESDFHGNQGTTAINH</sequence>
<dbReference type="EMBL" id="CP017037">
    <property type="protein sequence ID" value="AOH39461.1"/>
    <property type="molecule type" value="Genomic_DNA"/>
</dbReference>
<dbReference type="Gene3D" id="2.40.128.20">
    <property type="match status" value="1"/>
</dbReference>
<evidence type="ECO:0000313" key="1">
    <source>
        <dbReference type="EMBL" id="AOH39461.1"/>
    </source>
</evidence>
<dbReference type="AlphaFoldDB" id="A0A1B3WES9"/>
<protein>
    <submittedName>
        <fullName evidence="2">DUF1934 domain-containing protein</fullName>
    </submittedName>
</protein>
<dbReference type="KEGG" id="dpn:BCB69_05595"/>
<evidence type="ECO:0000313" key="2">
    <source>
        <dbReference type="EMBL" id="RID94641.1"/>
    </source>
</evidence>
<dbReference type="OrthoDB" id="1680906at2"/>
<dbReference type="STRING" id="39950.BCB69_05595"/>
<dbReference type="InterPro" id="IPR015231">
    <property type="entry name" value="DUF1934"/>
</dbReference>
<evidence type="ECO:0000313" key="4">
    <source>
        <dbReference type="Proteomes" id="UP000266262"/>
    </source>
</evidence>
<reference evidence="3" key="1">
    <citation type="submission" date="2016-08" db="EMBL/GenBank/DDBJ databases">
        <authorList>
            <person name="Holder M.E."/>
            <person name="Ajami N.J."/>
            <person name="Petrosino J.F."/>
        </authorList>
    </citation>
    <scope>NUCLEOTIDE SEQUENCE [LARGE SCALE GENOMIC DNA]</scope>
    <source>
        <strain evidence="3">F0677</strain>
    </source>
</reference>
<reference evidence="1" key="2">
    <citation type="submission" date="2016-08" db="EMBL/GenBank/DDBJ databases">
        <authorList>
            <person name="Seilhamer J.J."/>
        </authorList>
    </citation>
    <scope>NUCLEOTIDE SEQUENCE [LARGE SCALE GENOMIC DNA]</scope>
    <source>
        <strain evidence="1">F0677</strain>
    </source>
</reference>
<dbReference type="RefSeq" id="WP_022513556.1">
    <property type="nucleotide sequence ID" value="NZ_CP017037.1"/>
</dbReference>
<name>A0A1B3WES9_9FIRM</name>
<organism evidence="1 3">
    <name type="scientific">Dialister pneumosintes</name>
    <dbReference type="NCBI Taxonomy" id="39950"/>
    <lineage>
        <taxon>Bacteria</taxon>
        <taxon>Bacillati</taxon>
        <taxon>Bacillota</taxon>
        <taxon>Negativicutes</taxon>
        <taxon>Veillonellales</taxon>
        <taxon>Veillonellaceae</taxon>
        <taxon>Dialister</taxon>
    </lineage>
</organism>
<accession>A0A1B3WES9</accession>